<organism evidence="12 13">
    <name type="scientific">Geobacter metallireducens (strain ATCC 53774 / DSM 7210 / GS-15)</name>
    <dbReference type="NCBI Taxonomy" id="269799"/>
    <lineage>
        <taxon>Bacteria</taxon>
        <taxon>Pseudomonadati</taxon>
        <taxon>Thermodesulfobacteriota</taxon>
        <taxon>Desulfuromonadia</taxon>
        <taxon>Geobacterales</taxon>
        <taxon>Geobacteraceae</taxon>
        <taxon>Geobacter</taxon>
    </lineage>
</organism>
<evidence type="ECO:0000313" key="13">
    <source>
        <dbReference type="Proteomes" id="UP000007073"/>
    </source>
</evidence>
<feature type="signal peptide" evidence="10">
    <location>
        <begin position="1"/>
        <end position="28"/>
    </location>
</feature>
<reference evidence="12 13" key="1">
    <citation type="submission" date="2005-10" db="EMBL/GenBank/DDBJ databases">
        <title>Complete sequence of Geobacter metallireducens GS-15.</title>
        <authorList>
            <consortium name="US DOE Joint Genome Institute"/>
            <person name="Copeland A."/>
            <person name="Lucas S."/>
            <person name="Lapidus A."/>
            <person name="Barry K."/>
            <person name="Detter J.C."/>
            <person name="Glavina T."/>
            <person name="Hammon N."/>
            <person name="Israni S."/>
            <person name="Pitluck S."/>
            <person name="Di Bartolo G."/>
            <person name="Chain P."/>
            <person name="Schmutz J."/>
            <person name="Larimer F."/>
            <person name="Land M."/>
            <person name="Kyrpides N."/>
            <person name="Ivanova N."/>
            <person name="Richardson P."/>
        </authorList>
    </citation>
    <scope>NUCLEOTIDE SEQUENCE [LARGE SCALE GENOMIC DNA]</scope>
    <source>
        <strain evidence="13">ATCC 53774 / DSM 7210 / GS-15</strain>
    </source>
</reference>
<keyword evidence="7" id="KW-0249">Electron transport</keyword>
<reference evidence="12 13" key="2">
    <citation type="journal article" date="2009" name="BMC Microbiol.">
        <title>The genome sequence of Geobacter metallireducens: features of metabolism, physiology and regulation common and dissimilar to Geobacter sulfurreducens.</title>
        <authorList>
            <person name="Aklujkar M."/>
            <person name="Krushkal J."/>
            <person name="DiBartolo G."/>
            <person name="Lapidus A."/>
            <person name="Land M.L."/>
            <person name="Lovley D.R."/>
        </authorList>
    </citation>
    <scope>NUCLEOTIDE SEQUENCE [LARGE SCALE GENOMIC DNA]</scope>
    <source>
        <strain evidence="13">ATCC 53774 / DSM 7210 / GS-15</strain>
    </source>
</reference>
<keyword evidence="13" id="KW-1185">Reference proteome</keyword>
<evidence type="ECO:0000256" key="7">
    <source>
        <dbReference type="ARBA" id="ARBA00022982"/>
    </source>
</evidence>
<dbReference type="Proteomes" id="UP000007073">
    <property type="component" value="Chromosome"/>
</dbReference>
<keyword evidence="4" id="KW-0349">Heme</keyword>
<gene>
    <name evidence="12" type="primary">cbcX</name>
    <name evidence="12" type="ordered locus">Gmet_1924</name>
</gene>
<feature type="domain" description="Tetrahaem cytochrome" evidence="11">
    <location>
        <begin position="58"/>
        <end position="153"/>
    </location>
</feature>
<keyword evidence="5" id="KW-0479">Metal-binding</keyword>
<evidence type="ECO:0000256" key="2">
    <source>
        <dbReference type="ARBA" id="ARBA00004196"/>
    </source>
</evidence>
<evidence type="ECO:0000313" key="12">
    <source>
        <dbReference type="EMBL" id="ABB32153.1"/>
    </source>
</evidence>
<evidence type="ECO:0000256" key="8">
    <source>
        <dbReference type="ARBA" id="ARBA00023004"/>
    </source>
</evidence>
<dbReference type="STRING" id="269799.Gmet_1924"/>
<evidence type="ECO:0000256" key="3">
    <source>
        <dbReference type="ARBA" id="ARBA00022448"/>
    </source>
</evidence>
<keyword evidence="8" id="KW-0408">Iron</keyword>
<evidence type="ECO:0000256" key="10">
    <source>
        <dbReference type="SAM" id="SignalP"/>
    </source>
</evidence>
<comment type="subcellular location">
    <subcellularLocation>
        <location evidence="2">Cell envelope</location>
    </subcellularLocation>
</comment>
<dbReference type="AlphaFoldDB" id="Q39UC1"/>
<evidence type="ECO:0000256" key="5">
    <source>
        <dbReference type="ARBA" id="ARBA00022723"/>
    </source>
</evidence>
<dbReference type="InterPro" id="IPR036280">
    <property type="entry name" value="Multihaem_cyt_sf"/>
</dbReference>
<keyword evidence="9" id="KW-0812">Transmembrane</keyword>
<evidence type="ECO:0000256" key="1">
    <source>
        <dbReference type="ARBA" id="ARBA00001926"/>
    </source>
</evidence>
<evidence type="ECO:0000259" key="11">
    <source>
        <dbReference type="Pfam" id="PF14537"/>
    </source>
</evidence>
<keyword evidence="9" id="KW-1133">Transmembrane helix</keyword>
<feature type="chain" id="PRO_5004223137" evidence="10">
    <location>
        <begin position="29"/>
        <end position="270"/>
    </location>
</feature>
<keyword evidence="6 10" id="KW-0732">Signal</keyword>
<comment type="cofactor">
    <cofactor evidence="1">
        <name>heme c</name>
        <dbReference type="ChEBI" id="CHEBI:61717"/>
    </cofactor>
</comment>
<feature type="transmembrane region" description="Helical" evidence="9">
    <location>
        <begin position="245"/>
        <end position="264"/>
    </location>
</feature>
<dbReference type="CDD" id="cd08168">
    <property type="entry name" value="Cytochrom_C3"/>
    <property type="match status" value="1"/>
</dbReference>
<keyword evidence="9" id="KW-0472">Membrane</keyword>
<protein>
    <submittedName>
        <fullName evidence="12">Menaquinol oxidoreductase complex Cbc3, cytochrome c subunit</fullName>
    </submittedName>
</protein>
<evidence type="ECO:0000256" key="4">
    <source>
        <dbReference type="ARBA" id="ARBA00022617"/>
    </source>
</evidence>
<dbReference type="HOGENOM" id="CLU_1044934_0_0_7"/>
<dbReference type="GO" id="GO:0046872">
    <property type="term" value="F:metal ion binding"/>
    <property type="evidence" value="ECO:0007669"/>
    <property type="project" value="UniProtKB-KW"/>
</dbReference>
<keyword evidence="3" id="KW-0813">Transport</keyword>
<dbReference type="KEGG" id="gme:Gmet_1924"/>
<dbReference type="Pfam" id="PF14537">
    <property type="entry name" value="Cytochrom_c3_2"/>
    <property type="match status" value="1"/>
</dbReference>
<dbReference type="EMBL" id="CP000148">
    <property type="protein sequence ID" value="ABB32153.1"/>
    <property type="molecule type" value="Genomic_DNA"/>
</dbReference>
<dbReference type="InterPro" id="IPR012286">
    <property type="entry name" value="Tetrahaem_cytochrome"/>
</dbReference>
<dbReference type="PANTHER" id="PTHR35038:SF8">
    <property type="entry name" value="C-TYPE POLYHEME CYTOCHROME OMCC"/>
    <property type="match status" value="1"/>
</dbReference>
<dbReference type="Gene3D" id="3.90.10.10">
    <property type="entry name" value="Cytochrome C3"/>
    <property type="match status" value="1"/>
</dbReference>
<dbReference type="SUPFAM" id="SSF48695">
    <property type="entry name" value="Multiheme cytochromes"/>
    <property type="match status" value="1"/>
</dbReference>
<dbReference type="PANTHER" id="PTHR35038">
    <property type="entry name" value="DISSIMILATORY SULFITE REDUCTASE SIRA"/>
    <property type="match status" value="1"/>
</dbReference>
<dbReference type="GO" id="GO:0030313">
    <property type="term" value="C:cell envelope"/>
    <property type="evidence" value="ECO:0007669"/>
    <property type="project" value="UniProtKB-SubCell"/>
</dbReference>
<dbReference type="InterPro" id="IPR051829">
    <property type="entry name" value="Multiheme_Cytochr_ET"/>
</dbReference>
<dbReference type="eggNOG" id="COG3005">
    <property type="taxonomic scope" value="Bacteria"/>
</dbReference>
<accession>Q39UC1</accession>
<sequence>MRLSATYSSSALICLPLLLLLSLFPADARCQEQTVCLQCHGAQTGKGGAPVKAWRGSVHADNGISCNDCHGGDPRDAANAMSPVRGFLGVPGETGIPAFCGRCHVGIREEYLKSAHGRALGKGGPTCVTCHGSHTVMKATLDLINDKNCSRCHPYDRASVIKEAMRQTDGSITDIARKIQQFKGEGINIEVQEKSLFDLRNRYHRLFHVVDVGRVKQESEVIRQGLGTIEQALAKLDERNKRRKIVGTTVVAGLLLATLLSYLLKKTFDN</sequence>
<name>Q39UC1_GEOMG</name>
<evidence type="ECO:0000256" key="9">
    <source>
        <dbReference type="SAM" id="Phobius"/>
    </source>
</evidence>
<evidence type="ECO:0000256" key="6">
    <source>
        <dbReference type="ARBA" id="ARBA00022729"/>
    </source>
</evidence>
<proteinExistence type="predicted"/>